<dbReference type="InterPro" id="IPR039422">
    <property type="entry name" value="MarR/SlyA-like"/>
</dbReference>
<dbReference type="KEGG" id="pacs:FAZ98_25170"/>
<sequence>MKGTLPEDFLRHYGLYLRLRKITRCVSSDIDTALAHVASDYDQMSLLVALSNKEGRFASELAKVLDRAPASVTRTLDKLVEQSLVVRSRRRIDRRKVELRLTNLGDESVHHLCGQIAPLLQSRF</sequence>
<dbReference type="InterPro" id="IPR000835">
    <property type="entry name" value="HTH_MarR-typ"/>
</dbReference>
<gene>
    <name evidence="5" type="ORF">FAZ98_25170</name>
</gene>
<evidence type="ECO:0000256" key="1">
    <source>
        <dbReference type="ARBA" id="ARBA00023015"/>
    </source>
</evidence>
<feature type="domain" description="HTH marR-type" evidence="4">
    <location>
        <begin position="12"/>
        <end position="124"/>
    </location>
</feature>
<protein>
    <submittedName>
        <fullName evidence="5">MarR family transcriptional regulator</fullName>
    </submittedName>
</protein>
<dbReference type="InterPro" id="IPR036388">
    <property type="entry name" value="WH-like_DNA-bd_sf"/>
</dbReference>
<dbReference type="SUPFAM" id="SSF46785">
    <property type="entry name" value="Winged helix' DNA-binding domain"/>
    <property type="match status" value="1"/>
</dbReference>
<evidence type="ECO:0000313" key="6">
    <source>
        <dbReference type="Proteomes" id="UP000433577"/>
    </source>
</evidence>
<evidence type="ECO:0000256" key="2">
    <source>
        <dbReference type="ARBA" id="ARBA00023125"/>
    </source>
</evidence>
<dbReference type="Gene3D" id="1.10.10.10">
    <property type="entry name" value="Winged helix-like DNA-binding domain superfamily/Winged helix DNA-binding domain"/>
    <property type="match status" value="1"/>
</dbReference>
<evidence type="ECO:0000259" key="4">
    <source>
        <dbReference type="PROSITE" id="PS50995"/>
    </source>
</evidence>
<keyword evidence="1" id="KW-0805">Transcription regulation</keyword>
<keyword evidence="2" id="KW-0238">DNA-binding</keyword>
<keyword evidence="3" id="KW-0804">Transcription</keyword>
<dbReference type="EMBL" id="CP046915">
    <property type="protein sequence ID" value="QGZ65081.1"/>
    <property type="molecule type" value="Genomic_DNA"/>
</dbReference>
<dbReference type="InterPro" id="IPR036390">
    <property type="entry name" value="WH_DNA-bd_sf"/>
</dbReference>
<accession>A0A7Z2GNZ0</accession>
<dbReference type="AlphaFoldDB" id="A0A7Z2GNZ0"/>
<name>A0A7Z2GNZ0_9BURK</name>
<dbReference type="GO" id="GO:0003700">
    <property type="term" value="F:DNA-binding transcription factor activity"/>
    <property type="evidence" value="ECO:0007669"/>
    <property type="project" value="InterPro"/>
</dbReference>
<dbReference type="Pfam" id="PF01047">
    <property type="entry name" value="MarR"/>
    <property type="match status" value="1"/>
</dbReference>
<dbReference type="PANTHER" id="PTHR33164">
    <property type="entry name" value="TRANSCRIPTIONAL REGULATOR, MARR FAMILY"/>
    <property type="match status" value="1"/>
</dbReference>
<dbReference type="OrthoDB" id="6195716at2"/>
<evidence type="ECO:0000256" key="3">
    <source>
        <dbReference type="ARBA" id="ARBA00023163"/>
    </source>
</evidence>
<proteinExistence type="predicted"/>
<dbReference type="PROSITE" id="PS01117">
    <property type="entry name" value="HTH_MARR_1"/>
    <property type="match status" value="1"/>
</dbReference>
<organism evidence="5 6">
    <name type="scientific">Paraburkholderia acidisoli</name>
    <dbReference type="NCBI Taxonomy" id="2571748"/>
    <lineage>
        <taxon>Bacteria</taxon>
        <taxon>Pseudomonadati</taxon>
        <taxon>Pseudomonadota</taxon>
        <taxon>Betaproteobacteria</taxon>
        <taxon>Burkholderiales</taxon>
        <taxon>Burkholderiaceae</taxon>
        <taxon>Paraburkholderia</taxon>
    </lineage>
</organism>
<reference evidence="5 6" key="1">
    <citation type="submission" date="2019-12" db="EMBL/GenBank/DDBJ databases">
        <title>Paraburkholderia acidiphila 7Q-K02 sp. nov and Paraburkholderia acidisoli DHF22 sp. nov., two strains isolated from forest soil.</title>
        <authorList>
            <person name="Gao Z."/>
            <person name="Qiu L."/>
        </authorList>
    </citation>
    <scope>NUCLEOTIDE SEQUENCE [LARGE SCALE GENOMIC DNA]</scope>
    <source>
        <strain evidence="5 6">DHF22</strain>
    </source>
</reference>
<dbReference type="InterPro" id="IPR023187">
    <property type="entry name" value="Tscrpt_reg_MarR-type_CS"/>
</dbReference>
<keyword evidence="6" id="KW-1185">Reference proteome</keyword>
<dbReference type="PROSITE" id="PS50995">
    <property type="entry name" value="HTH_MARR_2"/>
    <property type="match status" value="1"/>
</dbReference>
<dbReference type="GO" id="GO:0006950">
    <property type="term" value="P:response to stress"/>
    <property type="evidence" value="ECO:0007669"/>
    <property type="project" value="TreeGrafter"/>
</dbReference>
<dbReference type="SMART" id="SM00347">
    <property type="entry name" value="HTH_MARR"/>
    <property type="match status" value="1"/>
</dbReference>
<dbReference type="RefSeq" id="WP_158955148.1">
    <property type="nucleotide sequence ID" value="NZ_CP046915.1"/>
</dbReference>
<evidence type="ECO:0000313" key="5">
    <source>
        <dbReference type="EMBL" id="QGZ65081.1"/>
    </source>
</evidence>
<dbReference type="PANTHER" id="PTHR33164:SF43">
    <property type="entry name" value="HTH-TYPE TRANSCRIPTIONAL REPRESSOR YETL"/>
    <property type="match status" value="1"/>
</dbReference>
<dbReference type="GO" id="GO:0003677">
    <property type="term" value="F:DNA binding"/>
    <property type="evidence" value="ECO:0007669"/>
    <property type="project" value="UniProtKB-KW"/>
</dbReference>
<dbReference type="Proteomes" id="UP000433577">
    <property type="component" value="Chromosome 3"/>
</dbReference>